<evidence type="ECO:0000256" key="1">
    <source>
        <dbReference type="SAM" id="MobiDB-lite"/>
    </source>
</evidence>
<evidence type="ECO:0000313" key="3">
    <source>
        <dbReference type="Proteomes" id="UP000837857"/>
    </source>
</evidence>
<organism evidence="2 3">
    <name type="scientific">Iphiclides podalirius</name>
    <name type="common">scarce swallowtail</name>
    <dbReference type="NCBI Taxonomy" id="110791"/>
    <lineage>
        <taxon>Eukaryota</taxon>
        <taxon>Metazoa</taxon>
        <taxon>Ecdysozoa</taxon>
        <taxon>Arthropoda</taxon>
        <taxon>Hexapoda</taxon>
        <taxon>Insecta</taxon>
        <taxon>Pterygota</taxon>
        <taxon>Neoptera</taxon>
        <taxon>Endopterygota</taxon>
        <taxon>Lepidoptera</taxon>
        <taxon>Glossata</taxon>
        <taxon>Ditrysia</taxon>
        <taxon>Papilionoidea</taxon>
        <taxon>Papilionidae</taxon>
        <taxon>Papilioninae</taxon>
        <taxon>Iphiclides</taxon>
    </lineage>
</organism>
<comment type="caution">
    <text evidence="2">The sequence shown here is derived from an EMBL/GenBank/DDBJ whole genome shotgun (WGS) entry which is preliminary data.</text>
</comment>
<dbReference type="EMBL" id="CAKOGK010000101">
    <property type="protein sequence ID" value="CAH2079822.1"/>
    <property type="molecule type" value="Genomic_DNA"/>
</dbReference>
<sequence>MKKDTANRKSDTGASGVSEGQEGGGGRGHGPDPATTGAVHNASCERRPCPETDGVRMPQTTFGRASAMPSAPPLAPQPALRCTLHFPGAYAVSIYNEYKKKKPAK</sequence>
<feature type="compositionally biased region" description="Basic and acidic residues" evidence="1">
    <location>
        <begin position="1"/>
        <end position="11"/>
    </location>
</feature>
<accession>A0ABN8JA75</accession>
<dbReference type="Proteomes" id="UP000837857">
    <property type="component" value="Unassembled WGS sequence"/>
</dbReference>
<name>A0ABN8JA75_9NEOP</name>
<feature type="non-terminal residue" evidence="2">
    <location>
        <position position="105"/>
    </location>
</feature>
<keyword evidence="3" id="KW-1185">Reference proteome</keyword>
<reference evidence="2" key="1">
    <citation type="submission" date="2022-03" db="EMBL/GenBank/DDBJ databases">
        <authorList>
            <person name="Martin H S."/>
        </authorList>
    </citation>
    <scope>NUCLEOTIDE SEQUENCE [LARGE SCALE GENOMIC DNA]</scope>
</reference>
<evidence type="ECO:0000313" key="2">
    <source>
        <dbReference type="EMBL" id="CAH2079822.1"/>
    </source>
</evidence>
<gene>
    <name evidence="2" type="ORF">IPOD504_LOCUS17735</name>
</gene>
<feature type="compositionally biased region" description="Basic and acidic residues" evidence="1">
    <location>
        <begin position="43"/>
        <end position="54"/>
    </location>
</feature>
<feature type="region of interest" description="Disordered" evidence="1">
    <location>
        <begin position="1"/>
        <end position="58"/>
    </location>
</feature>
<protein>
    <submittedName>
        <fullName evidence="2">Uncharacterized protein</fullName>
    </submittedName>
</protein>
<proteinExistence type="predicted"/>